<feature type="active site" description="Phosphoserine intermediate" evidence="9 11">
    <location>
        <position position="65"/>
    </location>
</feature>
<dbReference type="InterPro" id="IPR005995">
    <property type="entry name" value="Pgm_bpd_ind"/>
</dbReference>
<evidence type="ECO:0000256" key="7">
    <source>
        <dbReference type="ARBA" id="ARBA00023211"/>
    </source>
</evidence>
<dbReference type="GO" id="GO:0006096">
    <property type="term" value="P:glycolytic process"/>
    <property type="evidence" value="ECO:0007669"/>
    <property type="project" value="UniProtKB-UniRule"/>
</dbReference>
<dbReference type="GO" id="GO:0030145">
    <property type="term" value="F:manganese ion binding"/>
    <property type="evidence" value="ECO:0007669"/>
    <property type="project" value="UniProtKB-UniRule"/>
</dbReference>
<feature type="binding site" evidence="9 13">
    <location>
        <position position="406"/>
    </location>
    <ligand>
        <name>Mn(2+)</name>
        <dbReference type="ChEBI" id="CHEBI:29035"/>
        <label>1</label>
    </ligand>
</feature>
<evidence type="ECO:0000256" key="4">
    <source>
        <dbReference type="ARBA" id="ARBA00008819"/>
    </source>
</evidence>
<dbReference type="Gene3D" id="3.40.1450.10">
    <property type="entry name" value="BPG-independent phosphoglycerate mutase, domain B"/>
    <property type="match status" value="1"/>
</dbReference>
<evidence type="ECO:0000256" key="3">
    <source>
        <dbReference type="ARBA" id="ARBA00004798"/>
    </source>
</evidence>
<feature type="binding site" evidence="9 12">
    <location>
        <begin position="156"/>
        <end position="157"/>
    </location>
    <ligand>
        <name>substrate</name>
    </ligand>
</feature>
<feature type="binding site" evidence="9 12">
    <location>
        <position position="192"/>
    </location>
    <ligand>
        <name>substrate</name>
    </ligand>
</feature>
<feature type="binding site" evidence="9 12">
    <location>
        <begin position="262"/>
        <end position="265"/>
    </location>
    <ligand>
        <name>substrate</name>
    </ligand>
</feature>
<name>A0A6M4IN20_9BACT</name>
<reference evidence="16 17" key="1">
    <citation type="submission" date="2020-05" db="EMBL/GenBank/DDBJ databases">
        <title>Complete genome sequence of Gemmatimonas greenlandica TET16.</title>
        <authorList>
            <person name="Zeng Y."/>
        </authorList>
    </citation>
    <scope>NUCLEOTIDE SEQUENCE [LARGE SCALE GENOMIC DNA]</scope>
    <source>
        <strain evidence="16 17">TET16</strain>
    </source>
</reference>
<dbReference type="GO" id="GO:0004619">
    <property type="term" value="F:phosphoglycerate mutase activity"/>
    <property type="evidence" value="ECO:0007669"/>
    <property type="project" value="UniProtKB-UniRule"/>
</dbReference>
<evidence type="ECO:0000256" key="1">
    <source>
        <dbReference type="ARBA" id="ARBA00000370"/>
    </source>
</evidence>
<dbReference type="InterPro" id="IPR011258">
    <property type="entry name" value="BPG-indep_PGM_N"/>
</dbReference>
<dbReference type="InterPro" id="IPR036646">
    <property type="entry name" value="PGAM_B_sf"/>
</dbReference>
<feature type="binding site" evidence="9 13">
    <location>
        <position position="65"/>
    </location>
    <ligand>
        <name>Mn(2+)</name>
        <dbReference type="ChEBI" id="CHEBI:29035"/>
        <label>2</label>
    </ligand>
</feature>
<dbReference type="RefSeq" id="WP_171223838.1">
    <property type="nucleotide sequence ID" value="NZ_CP053085.1"/>
</dbReference>
<dbReference type="Pfam" id="PF06415">
    <property type="entry name" value="iPGM_N"/>
    <property type="match status" value="1"/>
</dbReference>
<keyword evidence="5 9" id="KW-0479">Metal-binding</keyword>
<keyword evidence="8 9" id="KW-0413">Isomerase</keyword>
<evidence type="ECO:0000256" key="11">
    <source>
        <dbReference type="PIRSR" id="PIRSR001492-1"/>
    </source>
</evidence>
<evidence type="ECO:0000256" key="9">
    <source>
        <dbReference type="HAMAP-Rule" id="MF_01038"/>
    </source>
</evidence>
<dbReference type="SUPFAM" id="SSF64158">
    <property type="entry name" value="2,3-Bisphosphoglycerate-independent phosphoglycerate mutase, substrate-binding domain"/>
    <property type="match status" value="1"/>
</dbReference>
<feature type="binding site" evidence="9 12">
    <location>
        <position position="335"/>
    </location>
    <ligand>
        <name>substrate</name>
    </ligand>
</feature>
<dbReference type="GO" id="GO:0006007">
    <property type="term" value="P:glucose catabolic process"/>
    <property type="evidence" value="ECO:0007669"/>
    <property type="project" value="InterPro"/>
</dbReference>
<evidence type="ECO:0000256" key="8">
    <source>
        <dbReference type="ARBA" id="ARBA00023235"/>
    </source>
</evidence>
<dbReference type="InterPro" id="IPR006124">
    <property type="entry name" value="Metalloenzyme"/>
</dbReference>
<dbReference type="InterPro" id="IPR017850">
    <property type="entry name" value="Alkaline_phosphatase_core_sf"/>
</dbReference>
<feature type="domain" description="BPG-independent PGAM N-terminal" evidence="15">
    <location>
        <begin position="85"/>
        <end position="299"/>
    </location>
</feature>
<dbReference type="SUPFAM" id="SSF53649">
    <property type="entry name" value="Alkaline phosphatase-like"/>
    <property type="match status" value="1"/>
</dbReference>
<evidence type="ECO:0000256" key="5">
    <source>
        <dbReference type="ARBA" id="ARBA00022723"/>
    </source>
</evidence>
<dbReference type="PANTHER" id="PTHR31637:SF0">
    <property type="entry name" value="2,3-BISPHOSPHOGLYCERATE-INDEPENDENT PHOSPHOGLYCERATE MUTASE"/>
    <property type="match status" value="1"/>
</dbReference>
<gene>
    <name evidence="9" type="primary">gpmI</name>
    <name evidence="16" type="ORF">HKW67_02180</name>
</gene>
<feature type="binding site" evidence="9 13">
    <location>
        <position position="444"/>
    </location>
    <ligand>
        <name>Mn(2+)</name>
        <dbReference type="ChEBI" id="CHEBI:29035"/>
        <label>2</label>
    </ligand>
</feature>
<proteinExistence type="inferred from homology"/>
<dbReference type="FunFam" id="3.40.1450.10:FF:000002">
    <property type="entry name" value="2,3-bisphosphoglycerate-independent phosphoglycerate mutase"/>
    <property type="match status" value="1"/>
</dbReference>
<protein>
    <recommendedName>
        <fullName evidence="9 10">2,3-bisphosphoglycerate-independent phosphoglycerate mutase</fullName>
        <shortName evidence="9">BPG-independent PGAM</shortName>
        <shortName evidence="9">Phosphoglyceromutase</shortName>
        <shortName evidence="9">iPGM</shortName>
        <ecNumber evidence="9 10">5.4.2.12</ecNumber>
    </recommendedName>
</protein>
<comment type="pathway">
    <text evidence="3 9">Carbohydrate degradation; glycolysis; pyruvate from D-glyceraldehyde 3-phosphate: step 3/5.</text>
</comment>
<comment type="catalytic activity">
    <reaction evidence="1 9">
        <text>(2R)-2-phosphoglycerate = (2R)-3-phosphoglycerate</text>
        <dbReference type="Rhea" id="RHEA:15901"/>
        <dbReference type="ChEBI" id="CHEBI:58272"/>
        <dbReference type="ChEBI" id="CHEBI:58289"/>
        <dbReference type="EC" id="5.4.2.12"/>
    </reaction>
</comment>
<evidence type="ECO:0000256" key="12">
    <source>
        <dbReference type="PIRSR" id="PIRSR001492-2"/>
    </source>
</evidence>
<dbReference type="Pfam" id="PF01676">
    <property type="entry name" value="Metalloenzyme"/>
    <property type="match status" value="1"/>
</dbReference>
<dbReference type="Gene3D" id="3.40.720.10">
    <property type="entry name" value="Alkaline Phosphatase, subunit A"/>
    <property type="match status" value="1"/>
</dbReference>
<feature type="binding site" evidence="9 13">
    <location>
        <position position="402"/>
    </location>
    <ligand>
        <name>Mn(2+)</name>
        <dbReference type="ChEBI" id="CHEBI:29035"/>
        <label>1</label>
    </ligand>
</feature>
<evidence type="ECO:0000313" key="17">
    <source>
        <dbReference type="Proteomes" id="UP000500938"/>
    </source>
</evidence>
<dbReference type="PANTHER" id="PTHR31637">
    <property type="entry name" value="2,3-BISPHOSPHOGLYCERATE-INDEPENDENT PHOSPHOGLYCERATE MUTASE"/>
    <property type="match status" value="1"/>
</dbReference>
<dbReference type="AlphaFoldDB" id="A0A6M4IN20"/>
<evidence type="ECO:0000256" key="2">
    <source>
        <dbReference type="ARBA" id="ARBA00002315"/>
    </source>
</evidence>
<dbReference type="NCBIfam" id="TIGR01307">
    <property type="entry name" value="pgm_bpd_ind"/>
    <property type="match status" value="1"/>
</dbReference>
<evidence type="ECO:0000313" key="16">
    <source>
        <dbReference type="EMBL" id="QJR34412.1"/>
    </source>
</evidence>
<feature type="binding site" evidence="9 12">
    <location>
        <position position="126"/>
    </location>
    <ligand>
        <name>substrate</name>
    </ligand>
</feature>
<dbReference type="CDD" id="cd16010">
    <property type="entry name" value="iPGM"/>
    <property type="match status" value="1"/>
</dbReference>
<keyword evidence="17" id="KW-1185">Reference proteome</keyword>
<evidence type="ECO:0000259" key="15">
    <source>
        <dbReference type="Pfam" id="PF06415"/>
    </source>
</evidence>
<evidence type="ECO:0000256" key="10">
    <source>
        <dbReference type="NCBIfam" id="TIGR01307"/>
    </source>
</evidence>
<accession>A0A6M4IN20</accession>
<feature type="binding site" evidence="9 12">
    <location>
        <position position="186"/>
    </location>
    <ligand>
        <name>substrate</name>
    </ligand>
</feature>
<dbReference type="HAMAP" id="MF_01038">
    <property type="entry name" value="GpmI"/>
    <property type="match status" value="1"/>
</dbReference>
<dbReference type="GO" id="GO:0005829">
    <property type="term" value="C:cytosol"/>
    <property type="evidence" value="ECO:0007669"/>
    <property type="project" value="TreeGrafter"/>
</dbReference>
<dbReference type="UniPathway" id="UPA00109">
    <property type="reaction ID" value="UER00186"/>
</dbReference>
<feature type="domain" description="Metalloenzyme" evidence="14">
    <location>
        <begin position="9"/>
        <end position="499"/>
    </location>
</feature>
<keyword evidence="6 9" id="KW-0324">Glycolysis</keyword>
<comment type="similarity">
    <text evidence="4 9">Belongs to the BPG-independent phosphoglycerate mutase family.</text>
</comment>
<feature type="binding site" evidence="9 13">
    <location>
        <position position="15"/>
    </location>
    <ligand>
        <name>Mn(2+)</name>
        <dbReference type="ChEBI" id="CHEBI:29035"/>
        <label>2</label>
    </ligand>
</feature>
<evidence type="ECO:0000256" key="6">
    <source>
        <dbReference type="ARBA" id="ARBA00023152"/>
    </source>
</evidence>
<evidence type="ECO:0000256" key="13">
    <source>
        <dbReference type="PIRSR" id="PIRSR001492-3"/>
    </source>
</evidence>
<comment type="cofactor">
    <cofactor evidence="9">
        <name>Mn(2+)</name>
        <dbReference type="ChEBI" id="CHEBI:29035"/>
    </cofactor>
    <text evidence="9">Binds 2 manganese ions per subunit.</text>
</comment>
<dbReference type="KEGG" id="ggr:HKW67_02180"/>
<dbReference type="PIRSF" id="PIRSF001492">
    <property type="entry name" value="IPGAM"/>
    <property type="match status" value="1"/>
</dbReference>
<evidence type="ECO:0000259" key="14">
    <source>
        <dbReference type="Pfam" id="PF01676"/>
    </source>
</evidence>
<organism evidence="16 17">
    <name type="scientific">Gemmatimonas groenlandica</name>
    <dbReference type="NCBI Taxonomy" id="2732249"/>
    <lineage>
        <taxon>Bacteria</taxon>
        <taxon>Pseudomonadati</taxon>
        <taxon>Gemmatimonadota</taxon>
        <taxon>Gemmatimonadia</taxon>
        <taxon>Gemmatimonadales</taxon>
        <taxon>Gemmatimonadaceae</taxon>
        <taxon>Gemmatimonas</taxon>
    </lineage>
</organism>
<keyword evidence="7 9" id="KW-0464">Manganese</keyword>
<feature type="binding site" evidence="9 13">
    <location>
        <position position="462"/>
    </location>
    <ligand>
        <name>Mn(2+)</name>
        <dbReference type="ChEBI" id="CHEBI:29035"/>
        <label>1</label>
    </ligand>
</feature>
<comment type="function">
    <text evidence="2 9">Catalyzes the interconversion of 2-phosphoglycerate and 3-phosphoglycerate.</text>
</comment>
<dbReference type="Proteomes" id="UP000500938">
    <property type="component" value="Chromosome"/>
</dbReference>
<sequence>MTARPARAVALIILDGWGYREDPESNAILMASTPNWNRIWAHESRTLLTASGRAVGLPEGQMGNSEVGHLNLGAGRVVMQDLVRIDSAIENASFFQNHALVLACDRVNASGGTLHLLGLLGDGGVHAHDAHLLALVELAQQRGVKRVVLHAMLDGRDTPPQSAMGYLREILANVGGRAELASVSGRYYGMDRDNRWERTGLWYRAAVRGEAPVEVDALAALQRAYDAGTTDEFVLPYVMSGPDGAALAPMRDGDALICFNYRSDRMRQTLRALAMPGFTGFDTGVRPALSITTMTSYDDAFPFPVAFAHQSMRHLVGEVISDAGLTQLRIAETEKYPHVTFFFNGGRDAPFPGEERHMMPSPKVATYDLQPEMSAAGVCDILCDALADRTHDFMLCNFANTDMVGHTGSIPAAIRAVEAVDSCLGRILEAAERGGARLIITADHGNADVMVDPITRQPHTAHTTNPVPLVILDPDASVPLRRGGALCDVGPTALALLGLALPPEITGRDLRDLHDRSPSATV</sequence>
<feature type="binding site" evidence="9 13">
    <location>
        <position position="443"/>
    </location>
    <ligand>
        <name>Mn(2+)</name>
        <dbReference type="ChEBI" id="CHEBI:29035"/>
        <label>2</label>
    </ligand>
</feature>
<dbReference type="EMBL" id="CP053085">
    <property type="protein sequence ID" value="QJR34412.1"/>
    <property type="molecule type" value="Genomic_DNA"/>
</dbReference>
<comment type="subunit">
    <text evidence="9">Monomer.</text>
</comment>
<dbReference type="EC" id="5.4.2.12" evidence="9 10"/>